<proteinExistence type="predicted"/>
<accession>A0A8H5IA52</accession>
<gene>
    <name evidence="3" type="ORF">FMEXI_11940</name>
</gene>
<dbReference type="AlphaFoldDB" id="A0A8H5IA52"/>
<dbReference type="PANTHER" id="PTHR10622:SF10">
    <property type="entry name" value="HET DOMAIN-CONTAINING PROTEIN"/>
    <property type="match status" value="1"/>
</dbReference>
<name>A0A8H5IA52_9HYPO</name>
<evidence type="ECO:0000259" key="2">
    <source>
        <dbReference type="Pfam" id="PF06985"/>
    </source>
</evidence>
<dbReference type="EMBL" id="JAAOAM010000339">
    <property type="protein sequence ID" value="KAF5533252.1"/>
    <property type="molecule type" value="Genomic_DNA"/>
</dbReference>
<feature type="region of interest" description="Disordered" evidence="1">
    <location>
        <begin position="437"/>
        <end position="486"/>
    </location>
</feature>
<sequence length="486" mass="55167">MRLINTTTLELQEFFNENTPPYAILSHAWGDQEVTFQDWQNRQQVTWKRGYSKILKACNKAVKHKLDWLWVDTNCIDKSSSAELTEAINSMFAYYRNSWVCFVYLADVADSLSSEEELFSQIENSRWFTRGWTLQELIAPKHLVFYAADWTEIGCKNKAMVNLVASITSVEKKYLNDTESIHEAPVAKRMSWLAKRTTTRTEDMAYCMLGIFDISMPLLYGEGKKAFFRLQEEIIKRSNDHTIFCWEWNEDVPNNWASLLAPWPTVFGGAGDFETLEKDDISVFSMTNAGLSIRLPAVPTFRARWPVDGSWFVMLQATSVHANASFLEAVCIRVVGCKAGDSLHVSRFPYPPRPVIISTARSWGFDTESLLVRNQLASGQSSRKVAQDQRSCSRSDTLEFFLNYDSSFMQVNWHCAASYGCDCFMSSLTGNIEVRFTFDSEPPSDDDISGDNGGSSNEETFSEDDTSGDDDASNNKETFSADKTSR</sequence>
<evidence type="ECO:0000256" key="1">
    <source>
        <dbReference type="SAM" id="MobiDB-lite"/>
    </source>
</evidence>
<keyword evidence="4" id="KW-1185">Reference proteome</keyword>
<dbReference type="PANTHER" id="PTHR10622">
    <property type="entry name" value="HET DOMAIN-CONTAINING PROTEIN"/>
    <property type="match status" value="1"/>
</dbReference>
<feature type="compositionally biased region" description="Acidic residues" evidence="1">
    <location>
        <begin position="460"/>
        <end position="472"/>
    </location>
</feature>
<reference evidence="3 4" key="1">
    <citation type="submission" date="2020-05" db="EMBL/GenBank/DDBJ databases">
        <title>Identification and distribution of gene clusters putatively required for synthesis of sphingolipid metabolism inhibitors in phylogenetically diverse species of the filamentous fungus Fusarium.</title>
        <authorList>
            <person name="Kim H.-S."/>
            <person name="Busman M."/>
            <person name="Brown D.W."/>
            <person name="Divon H."/>
            <person name="Uhlig S."/>
            <person name="Proctor R.H."/>
        </authorList>
    </citation>
    <scope>NUCLEOTIDE SEQUENCE [LARGE SCALE GENOMIC DNA]</scope>
    <source>
        <strain evidence="3 4">NRRL 53147</strain>
    </source>
</reference>
<feature type="domain" description="Heterokaryon incompatibility" evidence="2">
    <location>
        <begin position="22"/>
        <end position="109"/>
    </location>
</feature>
<evidence type="ECO:0000313" key="4">
    <source>
        <dbReference type="Proteomes" id="UP000522262"/>
    </source>
</evidence>
<dbReference type="Proteomes" id="UP000522262">
    <property type="component" value="Unassembled WGS sequence"/>
</dbReference>
<evidence type="ECO:0000313" key="3">
    <source>
        <dbReference type="EMBL" id="KAF5533252.1"/>
    </source>
</evidence>
<protein>
    <submittedName>
        <fullName evidence="3">Heterokaryon incompatibility protein het-E-1</fullName>
    </submittedName>
</protein>
<comment type="caution">
    <text evidence="3">The sequence shown here is derived from an EMBL/GenBank/DDBJ whole genome shotgun (WGS) entry which is preliminary data.</text>
</comment>
<dbReference type="Pfam" id="PF06985">
    <property type="entry name" value="HET"/>
    <property type="match status" value="1"/>
</dbReference>
<organism evidence="3 4">
    <name type="scientific">Fusarium mexicanum</name>
    <dbReference type="NCBI Taxonomy" id="751941"/>
    <lineage>
        <taxon>Eukaryota</taxon>
        <taxon>Fungi</taxon>
        <taxon>Dikarya</taxon>
        <taxon>Ascomycota</taxon>
        <taxon>Pezizomycotina</taxon>
        <taxon>Sordariomycetes</taxon>
        <taxon>Hypocreomycetidae</taxon>
        <taxon>Hypocreales</taxon>
        <taxon>Nectriaceae</taxon>
        <taxon>Fusarium</taxon>
        <taxon>Fusarium fujikuroi species complex</taxon>
    </lineage>
</organism>
<dbReference type="InterPro" id="IPR010730">
    <property type="entry name" value="HET"/>
</dbReference>